<sequence>MGYSVLITPEAGKQVEQAVEYYSEHVSKKVQTEKFQLCS</sequence>
<evidence type="ECO:0000313" key="1">
    <source>
        <dbReference type="EMBL" id="SFJ86613.1"/>
    </source>
</evidence>
<dbReference type="EMBL" id="FOQO01000015">
    <property type="protein sequence ID" value="SFJ86613.1"/>
    <property type="molecule type" value="Genomic_DNA"/>
</dbReference>
<protein>
    <submittedName>
        <fullName evidence="1">Uncharacterized protein</fullName>
    </submittedName>
</protein>
<accession>A0A1I3UV38</accession>
<evidence type="ECO:0000313" key="2">
    <source>
        <dbReference type="Proteomes" id="UP000198670"/>
    </source>
</evidence>
<organism evidence="1 2">
    <name type="scientific">Parapedobacter indicus</name>
    <dbReference type="NCBI Taxonomy" id="1477437"/>
    <lineage>
        <taxon>Bacteria</taxon>
        <taxon>Pseudomonadati</taxon>
        <taxon>Bacteroidota</taxon>
        <taxon>Sphingobacteriia</taxon>
        <taxon>Sphingobacteriales</taxon>
        <taxon>Sphingobacteriaceae</taxon>
        <taxon>Parapedobacter</taxon>
    </lineage>
</organism>
<proteinExistence type="predicted"/>
<gene>
    <name evidence="1" type="ORF">SAMN05444682_11566</name>
</gene>
<name>A0A1I3UV38_9SPHI</name>
<dbReference type="AlphaFoldDB" id="A0A1I3UV38"/>
<dbReference type="Proteomes" id="UP000198670">
    <property type="component" value="Unassembled WGS sequence"/>
</dbReference>
<reference evidence="1 2" key="1">
    <citation type="submission" date="2016-10" db="EMBL/GenBank/DDBJ databases">
        <authorList>
            <person name="de Groot N.N."/>
        </authorList>
    </citation>
    <scope>NUCLEOTIDE SEQUENCE [LARGE SCALE GENOMIC DNA]</scope>
    <source>
        <strain evidence="1 2">RK1</strain>
    </source>
</reference>
<keyword evidence="2" id="KW-1185">Reference proteome</keyword>